<gene>
    <name evidence="3" type="ORF">IGS68_00325</name>
</gene>
<sequence>MTEETRVALVTGASRGIGKAIATALAEAGFDLLITSRTATALETLASHLARETGQRIEILHGDLREPELAETLVETAVDMFGRLDLLVNNAGATKRGPFLDLSEDDWQDGFALKFFGAVRLARESWPHLKRTGGQVINIIGSGGRTPTAEFTIGGSVNAGLMNFTKALADQGLADGVRVNGINPGPIRTERLETRIRQFAQSHGIDTEEAASRMVQAQKVMRFGEPDEIASVVTFLAGEGGEFIHGALIDVDGGSTKGL</sequence>
<evidence type="ECO:0000313" key="4">
    <source>
        <dbReference type="Proteomes" id="UP000595197"/>
    </source>
</evidence>
<comment type="similarity">
    <text evidence="1">Belongs to the short-chain dehydrogenases/reductases (SDR) family.</text>
</comment>
<proteinExistence type="inferred from homology"/>
<reference evidence="3" key="1">
    <citation type="submission" date="2021-02" db="EMBL/GenBank/DDBJ databases">
        <title>Skermanella TT6 skin isolate.</title>
        <authorList>
            <person name="Lee K."/>
            <person name="Ganzorig M."/>
        </authorList>
    </citation>
    <scope>NUCLEOTIDE SEQUENCE</scope>
    <source>
        <strain evidence="3">TT6</strain>
    </source>
</reference>
<dbReference type="PRINTS" id="PR00081">
    <property type="entry name" value="GDHRDH"/>
</dbReference>
<dbReference type="SUPFAM" id="SSF51735">
    <property type="entry name" value="NAD(P)-binding Rossmann-fold domains"/>
    <property type="match status" value="1"/>
</dbReference>
<keyword evidence="2" id="KW-0560">Oxidoreductase</keyword>
<dbReference type="EMBL" id="CP067420">
    <property type="protein sequence ID" value="QQP89774.1"/>
    <property type="molecule type" value="Genomic_DNA"/>
</dbReference>
<evidence type="ECO:0000313" key="3">
    <source>
        <dbReference type="EMBL" id="QQP89774.1"/>
    </source>
</evidence>
<dbReference type="PRINTS" id="PR00080">
    <property type="entry name" value="SDRFAMILY"/>
</dbReference>
<dbReference type="PANTHER" id="PTHR43639:SF1">
    <property type="entry name" value="SHORT-CHAIN DEHYDROGENASE_REDUCTASE FAMILY PROTEIN"/>
    <property type="match status" value="1"/>
</dbReference>
<accession>A0ABX7B5X9</accession>
<dbReference type="InterPro" id="IPR002347">
    <property type="entry name" value="SDR_fam"/>
</dbReference>
<organism evidence="3 4">
    <name type="scientific">Skermanella cutis</name>
    <dbReference type="NCBI Taxonomy" id="2775420"/>
    <lineage>
        <taxon>Bacteria</taxon>
        <taxon>Pseudomonadati</taxon>
        <taxon>Pseudomonadota</taxon>
        <taxon>Alphaproteobacteria</taxon>
        <taxon>Rhodospirillales</taxon>
        <taxon>Azospirillaceae</taxon>
        <taxon>Skermanella</taxon>
    </lineage>
</organism>
<dbReference type="Gene3D" id="3.40.50.720">
    <property type="entry name" value="NAD(P)-binding Rossmann-like Domain"/>
    <property type="match status" value="1"/>
</dbReference>
<dbReference type="Pfam" id="PF13561">
    <property type="entry name" value="adh_short_C2"/>
    <property type="match status" value="1"/>
</dbReference>
<dbReference type="InterPro" id="IPR036291">
    <property type="entry name" value="NAD(P)-bd_dom_sf"/>
</dbReference>
<evidence type="ECO:0000256" key="2">
    <source>
        <dbReference type="ARBA" id="ARBA00023002"/>
    </source>
</evidence>
<evidence type="ECO:0000256" key="1">
    <source>
        <dbReference type="ARBA" id="ARBA00006484"/>
    </source>
</evidence>
<dbReference type="RefSeq" id="WP_201076432.1">
    <property type="nucleotide sequence ID" value="NZ_CP067420.1"/>
</dbReference>
<protein>
    <submittedName>
        <fullName evidence="3">SDR family oxidoreductase</fullName>
    </submittedName>
</protein>
<dbReference type="Proteomes" id="UP000595197">
    <property type="component" value="Chromosome"/>
</dbReference>
<keyword evidence="4" id="KW-1185">Reference proteome</keyword>
<name>A0ABX7B5X9_9PROT</name>
<dbReference type="PANTHER" id="PTHR43639">
    <property type="entry name" value="OXIDOREDUCTASE, SHORT-CHAIN DEHYDROGENASE/REDUCTASE FAMILY (AFU_ORTHOLOGUE AFUA_5G02870)"/>
    <property type="match status" value="1"/>
</dbReference>